<dbReference type="EMBL" id="CAJNRF010017030">
    <property type="protein sequence ID" value="CAF2218080.1"/>
    <property type="molecule type" value="Genomic_DNA"/>
</dbReference>
<dbReference type="Proteomes" id="UP000663856">
    <property type="component" value="Unassembled WGS sequence"/>
</dbReference>
<evidence type="ECO:0000313" key="2">
    <source>
        <dbReference type="Proteomes" id="UP000663856"/>
    </source>
</evidence>
<accession>A0A816ZPF3</accession>
<evidence type="ECO:0000313" key="1">
    <source>
        <dbReference type="EMBL" id="CAF2218080.1"/>
    </source>
</evidence>
<reference evidence="1" key="1">
    <citation type="submission" date="2021-02" db="EMBL/GenBank/DDBJ databases">
        <authorList>
            <person name="Nowell W R."/>
        </authorList>
    </citation>
    <scope>NUCLEOTIDE SEQUENCE</scope>
</reference>
<protein>
    <submittedName>
        <fullName evidence="1">Uncharacterized protein</fullName>
    </submittedName>
</protein>
<organism evidence="1 2">
    <name type="scientific">Rotaria magnacalcarata</name>
    <dbReference type="NCBI Taxonomy" id="392030"/>
    <lineage>
        <taxon>Eukaryota</taxon>
        <taxon>Metazoa</taxon>
        <taxon>Spiralia</taxon>
        <taxon>Gnathifera</taxon>
        <taxon>Rotifera</taxon>
        <taxon>Eurotatoria</taxon>
        <taxon>Bdelloidea</taxon>
        <taxon>Philodinida</taxon>
        <taxon>Philodinidae</taxon>
        <taxon>Rotaria</taxon>
    </lineage>
</organism>
<sequence length="61" mass="7291">NQLITRLLQDIQHVHDMAQHDVKEAHNMRIFIQSLHDATYQHRFEYVFFSLQNCSHTLTLG</sequence>
<feature type="non-terminal residue" evidence="1">
    <location>
        <position position="1"/>
    </location>
</feature>
<gene>
    <name evidence="1" type="ORF">WKI299_LOCUS35367</name>
</gene>
<dbReference type="AlphaFoldDB" id="A0A816ZPF3"/>
<comment type="caution">
    <text evidence="1">The sequence shown here is derived from an EMBL/GenBank/DDBJ whole genome shotgun (WGS) entry which is preliminary data.</text>
</comment>
<name>A0A816ZPF3_9BILA</name>
<proteinExistence type="predicted"/>